<feature type="region of interest" description="Disordered" evidence="1">
    <location>
        <begin position="580"/>
        <end position="701"/>
    </location>
</feature>
<feature type="compositionally biased region" description="Low complexity" evidence="1">
    <location>
        <begin position="638"/>
        <end position="656"/>
    </location>
</feature>
<dbReference type="GO" id="GO:0008023">
    <property type="term" value="C:transcription elongation factor complex"/>
    <property type="evidence" value="ECO:0007669"/>
    <property type="project" value="TreeGrafter"/>
</dbReference>
<dbReference type="Proteomes" id="UP001208570">
    <property type="component" value="Unassembled WGS sequence"/>
</dbReference>
<dbReference type="InterPro" id="IPR035018">
    <property type="entry name" value="Spt6_SH2_C"/>
</dbReference>
<dbReference type="InterPro" id="IPR012340">
    <property type="entry name" value="NA-bd_OB-fold"/>
</dbReference>
<evidence type="ECO:0000313" key="4">
    <source>
        <dbReference type="Proteomes" id="UP001208570"/>
    </source>
</evidence>
<accession>A0AAD9K605</accession>
<dbReference type="Gene3D" id="1.10.10.2740">
    <property type="entry name" value="Spt6, Death-like domain"/>
    <property type="match status" value="1"/>
</dbReference>
<evidence type="ECO:0000313" key="3">
    <source>
        <dbReference type="EMBL" id="KAK2165050.1"/>
    </source>
</evidence>
<dbReference type="Pfam" id="PF14633">
    <property type="entry name" value="SH2_2"/>
    <property type="match status" value="1"/>
</dbReference>
<dbReference type="GO" id="GO:0042393">
    <property type="term" value="F:histone binding"/>
    <property type="evidence" value="ECO:0007669"/>
    <property type="project" value="TreeGrafter"/>
</dbReference>
<feature type="compositionally biased region" description="Polar residues" evidence="1">
    <location>
        <begin position="605"/>
        <end position="627"/>
    </location>
</feature>
<comment type="caution">
    <text evidence="3">The sequence shown here is derived from an EMBL/GenBank/DDBJ whole genome shotgun (WGS) entry which is preliminary data.</text>
</comment>
<proteinExistence type="predicted"/>
<evidence type="ECO:0000259" key="2">
    <source>
        <dbReference type="PROSITE" id="PS50126"/>
    </source>
</evidence>
<dbReference type="GO" id="GO:0034728">
    <property type="term" value="P:nucleosome organization"/>
    <property type="evidence" value="ECO:0007669"/>
    <property type="project" value="TreeGrafter"/>
</dbReference>
<dbReference type="EMBL" id="JAODUP010000055">
    <property type="protein sequence ID" value="KAK2165050.1"/>
    <property type="molecule type" value="Genomic_DNA"/>
</dbReference>
<dbReference type="Pfam" id="PF00575">
    <property type="entry name" value="S1"/>
    <property type="match status" value="1"/>
</dbReference>
<dbReference type="CDD" id="cd09918">
    <property type="entry name" value="SH2_Nterm_SPT6_like"/>
    <property type="match status" value="1"/>
</dbReference>
<gene>
    <name evidence="3" type="ORF">LSH36_55g00002</name>
</gene>
<dbReference type="InterPro" id="IPR041692">
    <property type="entry name" value="HHH_9"/>
</dbReference>
<organism evidence="3 4">
    <name type="scientific">Paralvinella palmiformis</name>
    <dbReference type="NCBI Taxonomy" id="53620"/>
    <lineage>
        <taxon>Eukaryota</taxon>
        <taxon>Metazoa</taxon>
        <taxon>Spiralia</taxon>
        <taxon>Lophotrochozoa</taxon>
        <taxon>Annelida</taxon>
        <taxon>Polychaeta</taxon>
        <taxon>Sedentaria</taxon>
        <taxon>Canalipalpata</taxon>
        <taxon>Terebellida</taxon>
        <taxon>Terebelliformia</taxon>
        <taxon>Alvinellidae</taxon>
        <taxon>Paralvinella</taxon>
    </lineage>
</organism>
<name>A0AAD9K605_9ANNE</name>
<feature type="region of interest" description="Disordered" evidence="1">
    <location>
        <begin position="718"/>
        <end position="759"/>
    </location>
</feature>
<dbReference type="FunFam" id="1.10.10.2740:FF:000001">
    <property type="entry name" value="Transcription elongation factor spt6"/>
    <property type="match status" value="1"/>
</dbReference>
<dbReference type="GO" id="GO:0031491">
    <property type="term" value="F:nucleosome binding"/>
    <property type="evidence" value="ECO:0007669"/>
    <property type="project" value="TreeGrafter"/>
</dbReference>
<protein>
    <recommendedName>
        <fullName evidence="2">S1 motif domain-containing protein</fullName>
    </recommendedName>
</protein>
<dbReference type="InterPro" id="IPR035420">
    <property type="entry name" value="Spt6_SH2"/>
</dbReference>
<dbReference type="SUPFAM" id="SSF55550">
    <property type="entry name" value="SH2 domain"/>
    <property type="match status" value="2"/>
</dbReference>
<dbReference type="SUPFAM" id="SSF47781">
    <property type="entry name" value="RuvA domain 2-like"/>
    <property type="match status" value="1"/>
</dbReference>
<dbReference type="FunFam" id="3.30.505.10:FF:000089">
    <property type="entry name" value="Transcription elongation factor spt6"/>
    <property type="match status" value="1"/>
</dbReference>
<reference evidence="3" key="1">
    <citation type="journal article" date="2023" name="Mol. Biol. Evol.">
        <title>Third-Generation Sequencing Reveals the Adaptive Role of the Epigenome in Three Deep-Sea Polychaetes.</title>
        <authorList>
            <person name="Perez M."/>
            <person name="Aroh O."/>
            <person name="Sun Y."/>
            <person name="Lan Y."/>
            <person name="Juniper S.K."/>
            <person name="Young C.R."/>
            <person name="Angers B."/>
            <person name="Qian P.Y."/>
        </authorList>
    </citation>
    <scope>NUCLEOTIDE SEQUENCE</scope>
    <source>
        <strain evidence="3">P08H-3</strain>
    </source>
</reference>
<dbReference type="SMART" id="SM00316">
    <property type="entry name" value="S1"/>
    <property type="match status" value="1"/>
</dbReference>
<feature type="domain" description="S1 motif" evidence="2">
    <location>
        <begin position="210"/>
        <end position="265"/>
    </location>
</feature>
<keyword evidence="4" id="KW-1185">Reference proteome</keyword>
<dbReference type="InterPro" id="IPR000980">
    <property type="entry name" value="SH2"/>
</dbReference>
<dbReference type="Pfam" id="PF17674">
    <property type="entry name" value="HHH_9"/>
    <property type="match status" value="1"/>
</dbReference>
<dbReference type="PROSITE" id="PS50126">
    <property type="entry name" value="S1"/>
    <property type="match status" value="1"/>
</dbReference>
<dbReference type="GO" id="GO:0003676">
    <property type="term" value="F:nucleic acid binding"/>
    <property type="evidence" value="ECO:0007669"/>
    <property type="project" value="InterPro"/>
</dbReference>
<dbReference type="SMART" id="SM00252">
    <property type="entry name" value="SH2"/>
    <property type="match status" value="1"/>
</dbReference>
<dbReference type="CDD" id="cd00164">
    <property type="entry name" value="S1_like"/>
    <property type="match status" value="1"/>
</dbReference>
<dbReference type="AlphaFoldDB" id="A0AAD9K605"/>
<dbReference type="InterPro" id="IPR017072">
    <property type="entry name" value="TF_Spt6"/>
</dbReference>
<dbReference type="InterPro" id="IPR035019">
    <property type="entry name" value="Spt6_SH2_N"/>
</dbReference>
<evidence type="ECO:0000256" key="1">
    <source>
        <dbReference type="SAM" id="MobiDB-lite"/>
    </source>
</evidence>
<dbReference type="FunFam" id="3.30.505.10:FF:000030">
    <property type="entry name" value="Transcription elongation factor spt6"/>
    <property type="match status" value="1"/>
</dbReference>
<dbReference type="InterPro" id="IPR003029">
    <property type="entry name" value="S1_domain"/>
</dbReference>
<dbReference type="PANTHER" id="PTHR10145:SF6">
    <property type="entry name" value="TRANSCRIPTION ELONGATION FACTOR SPT6"/>
    <property type="match status" value="1"/>
</dbReference>
<dbReference type="SUPFAM" id="SSF50249">
    <property type="entry name" value="Nucleic acid-binding proteins"/>
    <property type="match status" value="1"/>
</dbReference>
<dbReference type="PANTHER" id="PTHR10145">
    <property type="entry name" value="TRANSCRIPTION ELONGATION FACTOR SPT6"/>
    <property type="match status" value="1"/>
</dbReference>
<sequence length="759" mass="84826">MCRMGPKVFINCAGFIKIDTSALGDSTEAYVEVLDGSRVHPETYDWARKMAVDALEYDDTAEDANPAGALEEILESPERLRDLDLDAFAVELEKQGYGNRQITLYDIRAELNHRYKDLRTPYQSPTSEEKFNMLTKETPATFHIGKLIMCAVTGIAHKRPRGEQLDEANPYRNDETGLWQCPFCQKNDFPELSEVWNHFDAGECKGQPVGVKTRLDNGVSGFIPLSALSDKRVEDPEQRVQVSMTLHCRITKIDIERYQVELTSKTSDLIDKEGKWKLQKDLYYDFEHEESDKKREADLKQKQARQTYVKRVIAHPSFHNIDYKSTIKLMTNMEPGEVVIRPSSKGTDHLTATWKVTDSILQHIDIREEGKGNAFSLGKSLWIQNEEFEDLDEIIARHIQPMAAFVRDILSYKYHKESDGGNREVMEKICIEEKKKAPSKIPYFFTASKEFPGKFMLSYLPRKTVRHEFVTVTPDGIRYRQQIFTSLNSLVKWFKEHFRDPIPGTPASMKTPMGQAGIGATPNINLQNVDVATIQRAAAGLPSSVYNSLAQVAGQTPFGGFNQFQPTPMLTPMMTPAQQQPFVTPAGIGTPMTSATGGITGQYGGHSNWQGSTPRVQPGTTPRQYAGTTPRPLPGQVTPRPGQATPRQQPGPTTPRHYSAAASPRHGTLTPRQYVGSSTPTSGQTPRQNRGAAAGVGTSASQDWGKMAKMWAKERLAAEQGGTAYDNPAIKRSRRTPRSEQSPRVATPRGDATPLFDER</sequence>
<dbReference type="GO" id="GO:0140673">
    <property type="term" value="P:transcription elongation-coupled chromatin remodeling"/>
    <property type="evidence" value="ECO:0007669"/>
    <property type="project" value="InterPro"/>
</dbReference>
<dbReference type="InterPro" id="IPR036860">
    <property type="entry name" value="SH2_dom_sf"/>
</dbReference>
<dbReference type="InterPro" id="IPR042066">
    <property type="entry name" value="Spt6_death-like"/>
</dbReference>
<feature type="compositionally biased region" description="Polar residues" evidence="1">
    <location>
        <begin position="675"/>
        <end position="688"/>
    </location>
</feature>
<dbReference type="Gene3D" id="3.30.505.10">
    <property type="entry name" value="SH2 domain"/>
    <property type="match status" value="2"/>
</dbReference>
<dbReference type="Gene3D" id="2.40.50.140">
    <property type="entry name" value="Nucleic acid-binding proteins"/>
    <property type="match status" value="1"/>
</dbReference>
<dbReference type="InterPro" id="IPR010994">
    <property type="entry name" value="RuvA_2-like"/>
</dbReference>
<dbReference type="CDD" id="cd09928">
    <property type="entry name" value="SH2_Cterm_SPT6_like"/>
    <property type="match status" value="1"/>
</dbReference>